<gene>
    <name evidence="1" type="ORF">DEBURN_LOCUS10514</name>
</gene>
<evidence type="ECO:0000313" key="1">
    <source>
        <dbReference type="EMBL" id="CAG8624683.1"/>
    </source>
</evidence>
<name>A0A9N9D6L1_9GLOM</name>
<organism evidence="1 2">
    <name type="scientific">Diversispora eburnea</name>
    <dbReference type="NCBI Taxonomy" id="1213867"/>
    <lineage>
        <taxon>Eukaryota</taxon>
        <taxon>Fungi</taxon>
        <taxon>Fungi incertae sedis</taxon>
        <taxon>Mucoromycota</taxon>
        <taxon>Glomeromycotina</taxon>
        <taxon>Glomeromycetes</taxon>
        <taxon>Diversisporales</taxon>
        <taxon>Diversisporaceae</taxon>
        <taxon>Diversispora</taxon>
    </lineage>
</organism>
<keyword evidence="2" id="KW-1185">Reference proteome</keyword>
<proteinExistence type="predicted"/>
<dbReference type="Proteomes" id="UP000789706">
    <property type="component" value="Unassembled WGS sequence"/>
</dbReference>
<dbReference type="EMBL" id="CAJVPK010003222">
    <property type="protein sequence ID" value="CAG8624683.1"/>
    <property type="molecule type" value="Genomic_DNA"/>
</dbReference>
<accession>A0A9N9D6L1</accession>
<evidence type="ECO:0000313" key="2">
    <source>
        <dbReference type="Proteomes" id="UP000789706"/>
    </source>
</evidence>
<comment type="caution">
    <text evidence="1">The sequence shown here is derived from an EMBL/GenBank/DDBJ whole genome shotgun (WGS) entry which is preliminary data.</text>
</comment>
<feature type="non-terminal residue" evidence="1">
    <location>
        <position position="1"/>
    </location>
</feature>
<protein>
    <submittedName>
        <fullName evidence="1">1285_t:CDS:1</fullName>
    </submittedName>
</protein>
<dbReference type="AlphaFoldDB" id="A0A9N9D6L1"/>
<reference evidence="1" key="1">
    <citation type="submission" date="2021-06" db="EMBL/GenBank/DDBJ databases">
        <authorList>
            <person name="Kallberg Y."/>
            <person name="Tangrot J."/>
            <person name="Rosling A."/>
        </authorList>
    </citation>
    <scope>NUCLEOTIDE SEQUENCE</scope>
    <source>
        <strain evidence="1">AZ414A</strain>
    </source>
</reference>
<sequence>NLSANNVSNIIPISQEQFDKLKKLQDAYQIYVGLDIYSWQSVKKANYESLLMATYFNNTLA</sequence>